<organism evidence="2 3">
    <name type="scientific">Strongyloides venezuelensis</name>
    <name type="common">Threadworm</name>
    <dbReference type="NCBI Taxonomy" id="75913"/>
    <lineage>
        <taxon>Eukaryota</taxon>
        <taxon>Metazoa</taxon>
        <taxon>Ecdysozoa</taxon>
        <taxon>Nematoda</taxon>
        <taxon>Chromadorea</taxon>
        <taxon>Rhabditida</taxon>
        <taxon>Tylenchina</taxon>
        <taxon>Panagrolaimomorpha</taxon>
        <taxon>Strongyloidoidea</taxon>
        <taxon>Strongyloididae</taxon>
        <taxon>Strongyloides</taxon>
    </lineage>
</organism>
<dbReference type="WBParaSite" id="SVE_0275200.1">
    <property type="protein sequence ID" value="SVE_0275200.1"/>
    <property type="gene ID" value="SVE_0275200"/>
</dbReference>
<reference evidence="2" key="1">
    <citation type="submission" date="2014-07" db="EMBL/GenBank/DDBJ databases">
        <authorList>
            <person name="Martin A.A"/>
            <person name="De Silva N."/>
        </authorList>
    </citation>
    <scope>NUCLEOTIDE SEQUENCE</scope>
</reference>
<dbReference type="Proteomes" id="UP000035680">
    <property type="component" value="Unassembled WGS sequence"/>
</dbReference>
<dbReference type="AlphaFoldDB" id="A0A0K0F1S7"/>
<protein>
    <submittedName>
        <fullName evidence="3">Uncharacterized protein</fullName>
    </submittedName>
</protein>
<evidence type="ECO:0000313" key="3">
    <source>
        <dbReference type="WBParaSite" id="SVE_0275200.1"/>
    </source>
</evidence>
<evidence type="ECO:0000256" key="1">
    <source>
        <dbReference type="SAM" id="Phobius"/>
    </source>
</evidence>
<keyword evidence="1" id="KW-0472">Membrane</keyword>
<reference evidence="3" key="2">
    <citation type="submission" date="2015-08" db="UniProtKB">
        <authorList>
            <consortium name="WormBaseParasite"/>
        </authorList>
    </citation>
    <scope>IDENTIFICATION</scope>
</reference>
<evidence type="ECO:0000313" key="2">
    <source>
        <dbReference type="Proteomes" id="UP000035680"/>
    </source>
</evidence>
<feature type="transmembrane region" description="Helical" evidence="1">
    <location>
        <begin position="6"/>
        <end position="27"/>
    </location>
</feature>
<keyword evidence="1" id="KW-1133">Transmembrane helix</keyword>
<keyword evidence="1" id="KW-0812">Transmembrane</keyword>
<accession>A0A0K0F1S7</accession>
<name>A0A0K0F1S7_STRVS</name>
<keyword evidence="2" id="KW-1185">Reference proteome</keyword>
<sequence>MLVELYLQCFSVTVLISAIILLLLYLASLYVKSTTNFEEGDNFEHQMEQSFTSSEVEDLSYEEILVGETLTLSKYPDFPQASNVTIFNDVFCEDQTTILRKY</sequence>
<proteinExistence type="predicted"/>